<feature type="coiled-coil region" evidence="1">
    <location>
        <begin position="33"/>
        <end position="72"/>
    </location>
</feature>
<dbReference type="EMBL" id="CP026538">
    <property type="protein sequence ID" value="QAZ67775.1"/>
    <property type="molecule type" value="Genomic_DNA"/>
</dbReference>
<dbReference type="AlphaFoldDB" id="A0A4P6HLB8"/>
<gene>
    <name evidence="2" type="ORF">C3Y92_11305</name>
</gene>
<dbReference type="RefSeq" id="WP_129352664.1">
    <property type="nucleotide sequence ID" value="NZ_CP026538.1"/>
</dbReference>
<name>A0A4P6HLB8_9BACT</name>
<sequence length="101" mass="11184">MDTCKAYLPELVQSRIDDLVNVQGLEGELAIHLKELQDSLAALEALAREDASEAARGLVEDMERLIDRVRREYVSLAYRQGLVDGAGFRRMVAGQGVVPEI</sequence>
<dbReference type="Proteomes" id="UP000293296">
    <property type="component" value="Chromosome"/>
</dbReference>
<evidence type="ECO:0000256" key="1">
    <source>
        <dbReference type="SAM" id="Coils"/>
    </source>
</evidence>
<dbReference type="OrthoDB" id="5459197at2"/>
<protein>
    <submittedName>
        <fullName evidence="2">Uncharacterized protein</fullName>
    </submittedName>
</protein>
<dbReference type="KEGG" id="dcb:C3Y92_11305"/>
<evidence type="ECO:0000313" key="3">
    <source>
        <dbReference type="Proteomes" id="UP000293296"/>
    </source>
</evidence>
<keyword evidence="3" id="KW-1185">Reference proteome</keyword>
<proteinExistence type="predicted"/>
<keyword evidence="1" id="KW-0175">Coiled coil</keyword>
<organism evidence="2 3">
    <name type="scientific">Solidesulfovibrio carbinolicus</name>
    <dbReference type="NCBI Taxonomy" id="296842"/>
    <lineage>
        <taxon>Bacteria</taxon>
        <taxon>Pseudomonadati</taxon>
        <taxon>Thermodesulfobacteriota</taxon>
        <taxon>Desulfovibrionia</taxon>
        <taxon>Desulfovibrionales</taxon>
        <taxon>Desulfovibrionaceae</taxon>
        <taxon>Solidesulfovibrio</taxon>
    </lineage>
</organism>
<reference evidence="2 3" key="1">
    <citation type="submission" date="2018-02" db="EMBL/GenBank/DDBJ databases">
        <title>Genome sequence of Desulfovibrio carbinolicus DSM 3852.</title>
        <authorList>
            <person name="Wilbanks E."/>
            <person name="Skennerton C.T."/>
            <person name="Orphan V.J."/>
        </authorList>
    </citation>
    <scope>NUCLEOTIDE SEQUENCE [LARGE SCALE GENOMIC DNA]</scope>
    <source>
        <strain evidence="2 3">DSM 3852</strain>
    </source>
</reference>
<accession>A0A4P6HLB8</accession>
<evidence type="ECO:0000313" key="2">
    <source>
        <dbReference type="EMBL" id="QAZ67775.1"/>
    </source>
</evidence>